<reference evidence="5" key="3">
    <citation type="submission" date="2020-12" db="UniProtKB">
        <authorList>
            <consortium name="WormBaseParasite"/>
        </authorList>
    </citation>
    <scope>IDENTIFICATION</scope>
</reference>
<dbReference type="AlphaFoldDB" id="A0A090MPG1"/>
<organism evidence="3">
    <name type="scientific">Strongyloides ratti</name>
    <name type="common">Parasitic roundworm</name>
    <dbReference type="NCBI Taxonomy" id="34506"/>
    <lineage>
        <taxon>Eukaryota</taxon>
        <taxon>Metazoa</taxon>
        <taxon>Ecdysozoa</taxon>
        <taxon>Nematoda</taxon>
        <taxon>Chromadorea</taxon>
        <taxon>Rhabditida</taxon>
        <taxon>Tylenchina</taxon>
        <taxon>Panagrolaimomorpha</taxon>
        <taxon>Strongyloidoidea</taxon>
        <taxon>Strongyloididae</taxon>
        <taxon>Strongyloides</taxon>
    </lineage>
</organism>
<dbReference type="EMBL" id="LN609396">
    <property type="protein sequence ID" value="CEF59997.1"/>
    <property type="molecule type" value="Genomic_DNA"/>
</dbReference>
<dbReference type="Proteomes" id="UP000035682">
    <property type="component" value="Unplaced"/>
</dbReference>
<name>A0A090MPG1_STRRB</name>
<evidence type="ECO:0000313" key="4">
    <source>
        <dbReference type="Proteomes" id="UP000035682"/>
    </source>
</evidence>
<accession>A0A090MPG1</accession>
<reference evidence="3" key="1">
    <citation type="submission" date="2014-09" db="EMBL/GenBank/DDBJ databases">
        <authorList>
            <person name="Aslett A.Martin."/>
        </authorList>
    </citation>
    <scope>NUCLEOTIDE SEQUENCE</scope>
    <source>
        <strain evidence="3">ED321 Heterogonic</strain>
    </source>
</reference>
<evidence type="ECO:0000313" key="6">
    <source>
        <dbReference type="WormBase" id="SRAE_X000173700"/>
    </source>
</evidence>
<proteinExistence type="predicted"/>
<evidence type="ECO:0000256" key="2">
    <source>
        <dbReference type="SAM" id="SignalP"/>
    </source>
</evidence>
<dbReference type="WormBase" id="SRAE_X000173700">
    <property type="protein sequence ID" value="SRP12309"/>
    <property type="gene ID" value="WBGene00267314"/>
</dbReference>
<sequence length="580" mass="62842">MKLLSNTILFLIFLKNVNCQIACCYQRVLLTPTSSMYINIGTQTVKTSTEVQNYTPIYQNPYNYPISGQGLNNNIILGPGPVITSTQTPTTTNNTFEIPNAVPWNGNQTYYSDEASINQIYRDPELNEQTNNRNVNNTSQATTQNINQYYQGVNSGWSNVNANSAINNSNSLSTQGFSNDNSNLTTSSIQNGNIYNASDITTNEFSDNGYIQVSGPAGPVDIGFDGRAVGTQTTYQGSTATTSQLQQNQSEQSQFSTTGIYHNANINYETVTQSNSISPNQEMETVSYTNSNNNNSVTNPPVILPLVYTNNPTNNYNTQGTSQTNEQTYFENSPSTQSTLSYTNENIYYSSTLQPTINNVNGTGVGVGTINTGEINIGEGISNTTDLNKNATVFNPSSSTFDDADTAPLTHDSDYKYSDSGYITVGVVGDNGTTVNQSEYSNTVNSNVNNENSKNLSTQGTTINQTNENNGLFLQSTESLQNELILSTERGNFNEETTIIPISNEGSTLNQGSINSESTSNNINIGTTNKIDENFDNTTPSSTLLRDSTNNDGTNSIQNDATLIDTTTDHQNSGAKVTGV</sequence>
<feature type="compositionally biased region" description="Polar residues" evidence="1">
    <location>
        <begin position="536"/>
        <end position="580"/>
    </location>
</feature>
<evidence type="ECO:0000313" key="5">
    <source>
        <dbReference type="WBParaSite" id="SRAE_X000173700.1"/>
    </source>
</evidence>
<protein>
    <submittedName>
        <fullName evidence="3 5">Uncharacterized protein</fullName>
    </submittedName>
</protein>
<gene>
    <name evidence="3 5 6" type="ORF">SRAE_X000173700</name>
</gene>
<reference evidence="4" key="2">
    <citation type="submission" date="2014-09" db="EMBL/GenBank/DDBJ databases">
        <authorList>
            <person name="Martin A.A."/>
        </authorList>
    </citation>
    <scope>NUCLEOTIDE SEQUENCE</scope>
    <source>
        <strain evidence="4">ED321</strain>
    </source>
</reference>
<dbReference type="RefSeq" id="XP_024499207.1">
    <property type="nucleotide sequence ID" value="XM_024652363.1"/>
</dbReference>
<dbReference type="WBParaSite" id="SRAE_X000173700.1">
    <property type="protein sequence ID" value="SRAE_X000173700.1"/>
    <property type="gene ID" value="WBGene00267314"/>
</dbReference>
<feature type="region of interest" description="Disordered" evidence="1">
    <location>
        <begin position="531"/>
        <end position="580"/>
    </location>
</feature>
<evidence type="ECO:0000256" key="1">
    <source>
        <dbReference type="SAM" id="MobiDB-lite"/>
    </source>
</evidence>
<feature type="chain" id="PRO_5015031311" evidence="2">
    <location>
        <begin position="20"/>
        <end position="580"/>
    </location>
</feature>
<dbReference type="CTD" id="36384808"/>
<evidence type="ECO:0000313" key="3">
    <source>
        <dbReference type="EMBL" id="CEF59997.1"/>
    </source>
</evidence>
<keyword evidence="2" id="KW-0732">Signal</keyword>
<dbReference type="GeneID" id="36384808"/>
<keyword evidence="4" id="KW-1185">Reference proteome</keyword>
<feature type="signal peptide" evidence="2">
    <location>
        <begin position="1"/>
        <end position="19"/>
    </location>
</feature>